<dbReference type="Proteomes" id="UP000006008">
    <property type="component" value="Unassembled WGS sequence"/>
</dbReference>
<comment type="caution">
    <text evidence="1">The sequence shown here is derived from an EMBL/GenBank/DDBJ whole genome shotgun (WGS) entry which is preliminary data.</text>
</comment>
<dbReference type="RefSeq" id="WP_009134934.1">
    <property type="nucleotide sequence ID" value="NZ_CP102250.1"/>
</dbReference>
<proteinExistence type="predicted"/>
<dbReference type="STRING" id="742725.HMPREF9450_02128"/>
<accession>G5H942</accession>
<reference evidence="1 2" key="1">
    <citation type="submission" date="2011-08" db="EMBL/GenBank/DDBJ databases">
        <title>The Genome Sequence of Alistipes indistinctus YIT 12060.</title>
        <authorList>
            <consortium name="The Broad Institute Genome Sequencing Platform"/>
            <person name="Earl A."/>
            <person name="Ward D."/>
            <person name="Feldgarden M."/>
            <person name="Gevers D."/>
            <person name="Morotomi M."/>
            <person name="Young S.K."/>
            <person name="Zeng Q."/>
            <person name="Gargeya S."/>
            <person name="Fitzgerald M."/>
            <person name="Haas B."/>
            <person name="Abouelleil A."/>
            <person name="Alvarado L."/>
            <person name="Arachchi H.M."/>
            <person name="Berlin A."/>
            <person name="Brown A."/>
            <person name="Chapman S.B."/>
            <person name="Chen Z."/>
            <person name="Dunbar C."/>
            <person name="Freedman E."/>
            <person name="Gearin G."/>
            <person name="Gellesch M."/>
            <person name="Goldberg J."/>
            <person name="Griggs A."/>
            <person name="Gujja S."/>
            <person name="Heiman D."/>
            <person name="Howarth C."/>
            <person name="Larson L."/>
            <person name="Lui A."/>
            <person name="MacDonald P.J.P."/>
            <person name="Montmayeur A."/>
            <person name="Murphy C."/>
            <person name="Neiman D."/>
            <person name="Pearson M."/>
            <person name="Priest M."/>
            <person name="Roberts A."/>
            <person name="Saif S."/>
            <person name="Shea T."/>
            <person name="Shenoy N."/>
            <person name="Sisk P."/>
            <person name="Stolte C."/>
            <person name="Sykes S."/>
            <person name="Wortman J."/>
            <person name="Nusbaum C."/>
            <person name="Birren B."/>
        </authorList>
    </citation>
    <scope>NUCLEOTIDE SEQUENCE [LARGE SCALE GENOMIC DNA]</scope>
    <source>
        <strain evidence="1 2">YIT 12060</strain>
    </source>
</reference>
<keyword evidence="2" id="KW-1185">Reference proteome</keyword>
<dbReference type="HOGENOM" id="CLU_1850936_0_0_10"/>
<evidence type="ECO:0000313" key="1">
    <source>
        <dbReference type="EMBL" id="EHB92079.1"/>
    </source>
</evidence>
<evidence type="ECO:0000313" key="2">
    <source>
        <dbReference type="Proteomes" id="UP000006008"/>
    </source>
</evidence>
<dbReference type="AlphaFoldDB" id="G5H942"/>
<dbReference type="GeneID" id="92814851"/>
<gene>
    <name evidence="1" type="ORF">HMPREF9450_02128</name>
</gene>
<sequence>MKKIELVALTQLLGKISSGSISHDERKGLLEVMKVAKYNLEMRDEKMRTAMKKYGIEIDPNTGRIAEGNDKTAVASFLDDMNKVDTSDVELKPFLSEAGADALWEENKLTTSERMMLDELVKQPEPEAPEKPAAKTKK</sequence>
<organism evidence="1 2">
    <name type="scientific">Alistipes indistinctus YIT 12060</name>
    <dbReference type="NCBI Taxonomy" id="742725"/>
    <lineage>
        <taxon>Bacteria</taxon>
        <taxon>Pseudomonadati</taxon>
        <taxon>Bacteroidota</taxon>
        <taxon>Bacteroidia</taxon>
        <taxon>Bacteroidales</taxon>
        <taxon>Rikenellaceae</taxon>
        <taxon>Alistipes</taxon>
    </lineage>
</organism>
<dbReference type="EMBL" id="ADLD01000013">
    <property type="protein sequence ID" value="EHB92079.1"/>
    <property type="molecule type" value="Genomic_DNA"/>
</dbReference>
<protein>
    <submittedName>
        <fullName evidence="1">Uncharacterized protein</fullName>
    </submittedName>
</protein>
<name>G5H942_9BACT</name>
<dbReference type="PATRIC" id="fig|742725.3.peg.2197"/>